<dbReference type="Proteomes" id="UP000296883">
    <property type="component" value="Chromosome"/>
</dbReference>
<dbReference type="SUPFAM" id="SSF102405">
    <property type="entry name" value="MCP/YpsA-like"/>
    <property type="match status" value="1"/>
</dbReference>
<evidence type="ECO:0000313" key="3">
    <source>
        <dbReference type="EMBL" id="QCA28481.1"/>
    </source>
</evidence>
<dbReference type="Proteomes" id="UP000297725">
    <property type="component" value="Unassembled WGS sequence"/>
</dbReference>
<dbReference type="AlphaFoldDB" id="A0AAJ5EFB3"/>
<evidence type="ECO:0000256" key="1">
    <source>
        <dbReference type="ARBA" id="ARBA00006525"/>
    </source>
</evidence>
<dbReference type="GO" id="GO:0009294">
    <property type="term" value="P:DNA-mediated transformation"/>
    <property type="evidence" value="ECO:0007669"/>
    <property type="project" value="InterPro"/>
</dbReference>
<dbReference type="NCBIfam" id="TIGR00732">
    <property type="entry name" value="dprA"/>
    <property type="match status" value="1"/>
</dbReference>
<sequence>MTNQRFELFLLKHLHGIGNKGLLKLLNHIILNGETIKNYAATDLMRIAGVSTRYQPLFEQSVKMIWNHQDELLEAFYRTEFLTIMDEDYPMLLLETYNPPVGLFYKGDKKLLRNATLAVVGTREATSYGKKLTNKIVADLIKQQYTIVSGLAKGIDTFAHQEAIAAQGQTIAVVAHGLDKIYPKENAELFEKLSTSHLVLSEYKEGTLPKKHQFPMRNRIIAGLSHGVCVIEAKQRSGSLITAQQALDNNREVFAVPGPIDASNSEGCHELIQNGAKLVTSANHIIEEIKQFRLDNVDKRLTK</sequence>
<dbReference type="EMBL" id="SRHU01000008">
    <property type="protein sequence ID" value="TFZ42764.1"/>
    <property type="molecule type" value="Genomic_DNA"/>
</dbReference>
<dbReference type="Gene3D" id="3.40.50.450">
    <property type="match status" value="1"/>
</dbReference>
<dbReference type="InterPro" id="IPR057666">
    <property type="entry name" value="DrpA_SLOG"/>
</dbReference>
<gene>
    <name evidence="4" type="primary">dprA</name>
    <name evidence="4" type="ORF">E4031_01930</name>
    <name evidence="3" type="ORF">E4Z98_03810</name>
</gene>
<feature type="domain" description="Smf/DprA SLOG" evidence="2">
    <location>
        <begin position="81"/>
        <end position="289"/>
    </location>
</feature>
<evidence type="ECO:0000259" key="2">
    <source>
        <dbReference type="Pfam" id="PF02481"/>
    </source>
</evidence>
<comment type="similarity">
    <text evidence="1">Belongs to the DprA/Smf family.</text>
</comment>
<organism evidence="4 6">
    <name type="scientific">Vagococcus xieshaowenii</name>
    <dbReference type="NCBI Taxonomy" id="2562451"/>
    <lineage>
        <taxon>Bacteria</taxon>
        <taxon>Bacillati</taxon>
        <taxon>Bacillota</taxon>
        <taxon>Bacilli</taxon>
        <taxon>Lactobacillales</taxon>
        <taxon>Enterococcaceae</taxon>
        <taxon>Vagococcus</taxon>
    </lineage>
</organism>
<evidence type="ECO:0000313" key="4">
    <source>
        <dbReference type="EMBL" id="TFZ42764.1"/>
    </source>
</evidence>
<dbReference type="PANTHER" id="PTHR43022:SF1">
    <property type="entry name" value="PROTEIN SMF"/>
    <property type="match status" value="1"/>
</dbReference>
<proteinExistence type="inferred from homology"/>
<dbReference type="RefSeq" id="WP_135253644.1">
    <property type="nucleotide sequence ID" value="NZ_CP038865.1"/>
</dbReference>
<dbReference type="InterPro" id="IPR003488">
    <property type="entry name" value="DprA"/>
</dbReference>
<name>A0AAJ5EFB3_9ENTE</name>
<dbReference type="PANTHER" id="PTHR43022">
    <property type="entry name" value="PROTEIN SMF"/>
    <property type="match status" value="1"/>
</dbReference>
<protein>
    <submittedName>
        <fullName evidence="4">DNA-protecting protein DprA</fullName>
    </submittedName>
</protein>
<evidence type="ECO:0000313" key="6">
    <source>
        <dbReference type="Proteomes" id="UP000297725"/>
    </source>
</evidence>
<keyword evidence="5" id="KW-1185">Reference proteome</keyword>
<reference evidence="4 6" key="1">
    <citation type="submission" date="2019-03" db="EMBL/GenBank/DDBJ databases">
        <title>Vagococcus sp. was isolated fron gut of Carduelis flavirostris.</title>
        <authorList>
            <person name="Ge Y."/>
        </authorList>
    </citation>
    <scope>NUCLEOTIDE SEQUENCE [LARGE SCALE GENOMIC DNA]</scope>
    <source>
        <strain evidence="4 6">CF-210</strain>
    </source>
</reference>
<reference evidence="3 5" key="2">
    <citation type="journal article" date="2020" name="Int. J. Syst. Evol. Microbiol.">
        <title>Vagococcus xieshaowenii sp. nov., isolated from snow finch (Montifringilla taczanowskii) cloacal content.</title>
        <authorList>
            <person name="Ge Y."/>
            <person name="Yang J."/>
            <person name="Lai X.H."/>
            <person name="Zhang G."/>
            <person name="Jin D."/>
            <person name="Lu S."/>
            <person name="Wang B."/>
            <person name="Huang Y."/>
            <person name="Huang Y."/>
            <person name="Ren Z."/>
            <person name="Zhang X."/>
            <person name="Xu J."/>
        </authorList>
    </citation>
    <scope>NUCLEOTIDE SEQUENCE [LARGE SCALE GENOMIC DNA]</scope>
    <source>
        <strain evidence="3">Personal::cf-49</strain>
        <strain evidence="5">personal::cf-49</strain>
    </source>
</reference>
<dbReference type="EMBL" id="CP038865">
    <property type="protein sequence ID" value="QCA28481.1"/>
    <property type="molecule type" value="Genomic_DNA"/>
</dbReference>
<accession>A0AAJ5EFB3</accession>
<dbReference type="Pfam" id="PF02481">
    <property type="entry name" value="DNA_processg_A"/>
    <property type="match status" value="1"/>
</dbReference>
<evidence type="ECO:0000313" key="5">
    <source>
        <dbReference type="Proteomes" id="UP000296883"/>
    </source>
</evidence>